<keyword evidence="8" id="KW-0479">Metal-binding</keyword>
<evidence type="ECO:0000256" key="8">
    <source>
        <dbReference type="ARBA" id="ARBA00022723"/>
    </source>
</evidence>
<evidence type="ECO:0000256" key="1">
    <source>
        <dbReference type="ARBA" id="ARBA00001936"/>
    </source>
</evidence>
<dbReference type="InterPro" id="IPR007012">
    <property type="entry name" value="PolA_pol_cen_dom"/>
</dbReference>
<dbReference type="Pfam" id="PF20750">
    <property type="entry name" value="PAP_NTPase"/>
    <property type="match status" value="1"/>
</dbReference>
<keyword evidence="11" id="KW-0460">Magnesium</keyword>
<gene>
    <name evidence="15" type="ORF">LIER_14614</name>
    <name evidence="16" type="ORF">LIER_38919</name>
</gene>
<accession>A0AAV3PZW6</accession>
<protein>
    <recommendedName>
        <fullName evidence="5">polynucleotide adenylyltransferase</fullName>
        <ecNumber evidence="5">2.7.7.19</ecNumber>
    </recommendedName>
</protein>
<sequence>MLVSPFQSFQKMWTSQIIQYYIMSNEQTVRSLNGCRVADQILKLVPNVEHFLTTLSCLKFWARRRGVYSKVTGFLGGVNWALLVAHIYQIYPNAIPSIYNVSPSTLRVLMDKIKHGNSICEMMTLKRANYDTLFDHYYRFGVVRMMPGYGCDF</sequence>
<keyword evidence="7" id="KW-0808">Transferase</keyword>
<comment type="caution">
    <text evidence="15">The sequence shown here is derived from an EMBL/GenBank/DDBJ whole genome shotgun (WGS) entry which is preliminary data.</text>
</comment>
<evidence type="ECO:0000313" key="15">
    <source>
        <dbReference type="EMBL" id="GAA0157319.1"/>
    </source>
</evidence>
<evidence type="ECO:0000256" key="5">
    <source>
        <dbReference type="ARBA" id="ARBA00012388"/>
    </source>
</evidence>
<dbReference type="Gene3D" id="1.10.1410.10">
    <property type="match status" value="1"/>
</dbReference>
<proteinExistence type="inferred from homology"/>
<evidence type="ECO:0000256" key="7">
    <source>
        <dbReference type="ARBA" id="ARBA00022679"/>
    </source>
</evidence>
<evidence type="ECO:0000256" key="4">
    <source>
        <dbReference type="ARBA" id="ARBA00010912"/>
    </source>
</evidence>
<dbReference type="GO" id="GO:1990817">
    <property type="term" value="F:poly(A) RNA polymerase activity"/>
    <property type="evidence" value="ECO:0007669"/>
    <property type="project" value="UniProtKB-EC"/>
</dbReference>
<evidence type="ECO:0000313" key="17">
    <source>
        <dbReference type="Proteomes" id="UP001454036"/>
    </source>
</evidence>
<dbReference type="EC" id="2.7.7.19" evidence="5"/>
<dbReference type="PANTHER" id="PTHR10682:SF36">
    <property type="entry name" value="NUCLEAR POLY(A) POLYMERASE 4"/>
    <property type="match status" value="1"/>
</dbReference>
<evidence type="ECO:0000256" key="10">
    <source>
        <dbReference type="ARBA" id="ARBA00022840"/>
    </source>
</evidence>
<comment type="cofactor">
    <cofactor evidence="1">
        <name>Mn(2+)</name>
        <dbReference type="ChEBI" id="CHEBI:29035"/>
    </cofactor>
</comment>
<evidence type="ECO:0000256" key="3">
    <source>
        <dbReference type="ARBA" id="ARBA00004123"/>
    </source>
</evidence>
<dbReference type="GO" id="GO:0005634">
    <property type="term" value="C:nucleus"/>
    <property type="evidence" value="ECO:0007669"/>
    <property type="project" value="UniProtKB-SubCell"/>
</dbReference>
<evidence type="ECO:0000256" key="9">
    <source>
        <dbReference type="ARBA" id="ARBA00022741"/>
    </source>
</evidence>
<evidence type="ECO:0000259" key="14">
    <source>
        <dbReference type="Pfam" id="PF20750"/>
    </source>
</evidence>
<keyword evidence="6" id="KW-0507">mRNA processing</keyword>
<dbReference type="GO" id="GO:0046872">
    <property type="term" value="F:metal ion binding"/>
    <property type="evidence" value="ECO:0007669"/>
    <property type="project" value="UniProtKB-KW"/>
</dbReference>
<keyword evidence="12" id="KW-0539">Nucleus</keyword>
<evidence type="ECO:0000256" key="12">
    <source>
        <dbReference type="ARBA" id="ARBA00023242"/>
    </source>
</evidence>
<dbReference type="InterPro" id="IPR048840">
    <property type="entry name" value="PolA_pol_NTPase"/>
</dbReference>
<dbReference type="Pfam" id="PF04928">
    <property type="entry name" value="PAP_central"/>
    <property type="match status" value="1"/>
</dbReference>
<dbReference type="GO" id="GO:0006397">
    <property type="term" value="P:mRNA processing"/>
    <property type="evidence" value="ECO:0007669"/>
    <property type="project" value="UniProtKB-KW"/>
</dbReference>
<dbReference type="SUPFAM" id="SSF81631">
    <property type="entry name" value="PAP/OAS1 substrate-binding domain"/>
    <property type="match status" value="1"/>
</dbReference>
<keyword evidence="17" id="KW-1185">Reference proteome</keyword>
<evidence type="ECO:0000313" key="16">
    <source>
        <dbReference type="EMBL" id="GAA0159720.1"/>
    </source>
</evidence>
<dbReference type="EMBL" id="BAABME010003080">
    <property type="protein sequence ID" value="GAA0157319.1"/>
    <property type="molecule type" value="Genomic_DNA"/>
</dbReference>
<comment type="similarity">
    <text evidence="4">Belongs to the poly(A) polymerase family.</text>
</comment>
<organism evidence="15 17">
    <name type="scientific">Lithospermum erythrorhizon</name>
    <name type="common">Purple gromwell</name>
    <name type="synonym">Lithospermum officinale var. erythrorhizon</name>
    <dbReference type="NCBI Taxonomy" id="34254"/>
    <lineage>
        <taxon>Eukaryota</taxon>
        <taxon>Viridiplantae</taxon>
        <taxon>Streptophyta</taxon>
        <taxon>Embryophyta</taxon>
        <taxon>Tracheophyta</taxon>
        <taxon>Spermatophyta</taxon>
        <taxon>Magnoliopsida</taxon>
        <taxon>eudicotyledons</taxon>
        <taxon>Gunneridae</taxon>
        <taxon>Pentapetalae</taxon>
        <taxon>asterids</taxon>
        <taxon>lamiids</taxon>
        <taxon>Boraginales</taxon>
        <taxon>Boraginaceae</taxon>
        <taxon>Boraginoideae</taxon>
        <taxon>Lithospermeae</taxon>
        <taxon>Lithospermum</taxon>
    </lineage>
</organism>
<name>A0AAV3PZW6_LITER</name>
<dbReference type="Proteomes" id="UP001454036">
    <property type="component" value="Unassembled WGS sequence"/>
</dbReference>
<comment type="cofactor">
    <cofactor evidence="2">
        <name>Mg(2+)</name>
        <dbReference type="ChEBI" id="CHEBI:18420"/>
    </cofactor>
</comment>
<evidence type="ECO:0000259" key="13">
    <source>
        <dbReference type="Pfam" id="PF04928"/>
    </source>
</evidence>
<dbReference type="GO" id="GO:0005524">
    <property type="term" value="F:ATP binding"/>
    <property type="evidence" value="ECO:0007669"/>
    <property type="project" value="UniProtKB-KW"/>
</dbReference>
<keyword evidence="10" id="KW-0067">ATP-binding</keyword>
<feature type="domain" description="Poly(A) polymerase nucleotidyltransferase" evidence="14">
    <location>
        <begin position="25"/>
        <end position="45"/>
    </location>
</feature>
<evidence type="ECO:0000256" key="11">
    <source>
        <dbReference type="ARBA" id="ARBA00022842"/>
    </source>
</evidence>
<dbReference type="EMBL" id="BAABME010020204">
    <property type="protein sequence ID" value="GAA0159720.1"/>
    <property type="molecule type" value="Genomic_DNA"/>
</dbReference>
<dbReference type="PANTHER" id="PTHR10682">
    <property type="entry name" value="POLY A POLYMERASE"/>
    <property type="match status" value="1"/>
</dbReference>
<reference evidence="15 17" key="1">
    <citation type="submission" date="2024-01" db="EMBL/GenBank/DDBJ databases">
        <title>The complete chloroplast genome sequence of Lithospermum erythrorhizon: insights into the phylogenetic relationship among Boraginaceae species and the maternal lineages of purple gromwells.</title>
        <authorList>
            <person name="Okada T."/>
            <person name="Watanabe K."/>
        </authorList>
    </citation>
    <scope>NUCLEOTIDE SEQUENCE [LARGE SCALE GENOMIC DNA]</scope>
</reference>
<feature type="domain" description="Poly(A) polymerase central" evidence="13">
    <location>
        <begin position="51"/>
        <end position="97"/>
    </location>
</feature>
<evidence type="ECO:0000256" key="2">
    <source>
        <dbReference type="ARBA" id="ARBA00001946"/>
    </source>
</evidence>
<dbReference type="AlphaFoldDB" id="A0AAV3PZW6"/>
<evidence type="ECO:0000256" key="6">
    <source>
        <dbReference type="ARBA" id="ARBA00022664"/>
    </source>
</evidence>
<keyword evidence="9" id="KW-0547">Nucleotide-binding</keyword>
<comment type="subcellular location">
    <subcellularLocation>
        <location evidence="3">Nucleus</location>
    </subcellularLocation>
</comment>